<evidence type="ECO:0000259" key="1">
    <source>
        <dbReference type="Pfam" id="PF11979"/>
    </source>
</evidence>
<sequence>IPPETMESLRSALREQTDFHIPCGKNDGGEVRENVTVRWVDRTSPVFYQLKSPDCSLASVLSSCSMFQKEIAFATCSTLAPHLSVLTSGGINSLWLRISTQADMVKTKTGLTKTYVACYGLKPC</sequence>
<keyword evidence="3" id="KW-1185">Reference proteome</keyword>
<reference evidence="2 3" key="1">
    <citation type="submission" date="2021-06" db="EMBL/GenBank/DDBJ databases">
        <authorList>
            <person name="Palmer J.M."/>
        </authorList>
    </citation>
    <scope>NUCLEOTIDE SEQUENCE [LARGE SCALE GENOMIC DNA]</scope>
    <source>
        <strain evidence="2 3">GA_2019</strain>
        <tissue evidence="2">Muscle</tissue>
    </source>
</reference>
<dbReference type="Gene3D" id="3.30.500.40">
    <property type="match status" value="1"/>
</dbReference>
<accession>A0ABV0PM88</accession>
<feature type="non-terminal residue" evidence="2">
    <location>
        <position position="1"/>
    </location>
</feature>
<dbReference type="InterPro" id="IPR022557">
    <property type="entry name" value="SARA-like_C"/>
</dbReference>
<evidence type="ECO:0000313" key="2">
    <source>
        <dbReference type="EMBL" id="MEQ2184584.1"/>
    </source>
</evidence>
<gene>
    <name evidence="2" type="ORF">GOODEAATRI_009495</name>
</gene>
<dbReference type="EMBL" id="JAHRIO010080496">
    <property type="protein sequence ID" value="MEQ2184584.1"/>
    <property type="molecule type" value="Genomic_DNA"/>
</dbReference>
<proteinExistence type="predicted"/>
<protein>
    <recommendedName>
        <fullName evidence="1">Smad anchor for receptor activation-like C-terminal domain-containing protein</fullName>
    </recommendedName>
</protein>
<name>A0ABV0PM88_9TELE</name>
<dbReference type="Pfam" id="PF11979">
    <property type="entry name" value="SARA_C"/>
    <property type="match status" value="1"/>
</dbReference>
<evidence type="ECO:0000313" key="3">
    <source>
        <dbReference type="Proteomes" id="UP001476798"/>
    </source>
</evidence>
<dbReference type="PANTHER" id="PTHR46319">
    <property type="entry name" value="ZINC FINGER FYVE DOMAIN-CONTAINING PROTEIN"/>
    <property type="match status" value="1"/>
</dbReference>
<organism evidence="2 3">
    <name type="scientific">Goodea atripinnis</name>
    <dbReference type="NCBI Taxonomy" id="208336"/>
    <lineage>
        <taxon>Eukaryota</taxon>
        <taxon>Metazoa</taxon>
        <taxon>Chordata</taxon>
        <taxon>Craniata</taxon>
        <taxon>Vertebrata</taxon>
        <taxon>Euteleostomi</taxon>
        <taxon>Actinopterygii</taxon>
        <taxon>Neopterygii</taxon>
        <taxon>Teleostei</taxon>
        <taxon>Neoteleostei</taxon>
        <taxon>Acanthomorphata</taxon>
        <taxon>Ovalentaria</taxon>
        <taxon>Atherinomorphae</taxon>
        <taxon>Cyprinodontiformes</taxon>
        <taxon>Goodeidae</taxon>
        <taxon>Goodea</taxon>
    </lineage>
</organism>
<dbReference type="PANTHER" id="PTHR46319:SF1">
    <property type="entry name" value="ZINC FINGER FYVE DOMAIN-CONTAINING PROTEIN 16"/>
    <property type="match status" value="1"/>
</dbReference>
<comment type="caution">
    <text evidence="2">The sequence shown here is derived from an EMBL/GenBank/DDBJ whole genome shotgun (WGS) entry which is preliminary data.</text>
</comment>
<dbReference type="Proteomes" id="UP001476798">
    <property type="component" value="Unassembled WGS sequence"/>
</dbReference>
<feature type="domain" description="Smad anchor for receptor activation-like C-terminal" evidence="1">
    <location>
        <begin position="1"/>
        <end position="53"/>
    </location>
</feature>